<sequence>MIELHGVAFITGGLGVHQVRAQCNTQSHLLITVILFQWQWLTSQPGIGKTTAYTLTKHGVRRLAIADINFSAAQEIAKDIESQFEGTQAIPLSLDVTNPNSIHEAITETVTRFGRIDYAINSAGVSGPSGVSHAFDIDAWHKTLDVNLHGVWMCSREEIQVMLKQEKMGDSPRSNRGVIVNLASVYGLVGSSRNLPVVAYPTSKHAVVGFTKSDAVMYAPQGIRINALCPGYVTTPMTDPIPLAITQKEEAKIPLGRMAFVEEIADAIAFLVSPMSSYMYESAMVVDGGFLA</sequence>
<dbReference type="STRING" id="1448320.A0A319DH54"/>
<proteinExistence type="inferred from homology"/>
<dbReference type="SUPFAM" id="SSF51735">
    <property type="entry name" value="NAD(P)-binding Rossmann-fold domains"/>
    <property type="match status" value="1"/>
</dbReference>
<dbReference type="CDD" id="cd05233">
    <property type="entry name" value="SDR_c"/>
    <property type="match status" value="1"/>
</dbReference>
<dbReference type="PANTHER" id="PTHR42760">
    <property type="entry name" value="SHORT-CHAIN DEHYDROGENASES/REDUCTASES FAMILY MEMBER"/>
    <property type="match status" value="1"/>
</dbReference>
<dbReference type="PRINTS" id="PR00080">
    <property type="entry name" value="SDRFAMILY"/>
</dbReference>
<keyword evidence="4" id="KW-1185">Reference proteome</keyword>
<dbReference type="Proteomes" id="UP000247810">
    <property type="component" value="Unassembled WGS sequence"/>
</dbReference>
<dbReference type="FunFam" id="3.40.50.720:FF:000084">
    <property type="entry name" value="Short-chain dehydrogenase reductase"/>
    <property type="match status" value="1"/>
</dbReference>
<dbReference type="Gene3D" id="3.40.50.720">
    <property type="entry name" value="NAD(P)-binding Rossmann-like Domain"/>
    <property type="match status" value="1"/>
</dbReference>
<gene>
    <name evidence="3" type="ORF">BO71DRAFT_481839</name>
</gene>
<dbReference type="EMBL" id="KZ825834">
    <property type="protein sequence ID" value="PYH96731.1"/>
    <property type="molecule type" value="Genomic_DNA"/>
</dbReference>
<dbReference type="Pfam" id="PF13561">
    <property type="entry name" value="adh_short_C2"/>
    <property type="match status" value="1"/>
</dbReference>
<keyword evidence="2" id="KW-0521">NADP</keyword>
<organism evidence="3 4">
    <name type="scientific">Aspergillus ellipticus CBS 707.79</name>
    <dbReference type="NCBI Taxonomy" id="1448320"/>
    <lineage>
        <taxon>Eukaryota</taxon>
        <taxon>Fungi</taxon>
        <taxon>Dikarya</taxon>
        <taxon>Ascomycota</taxon>
        <taxon>Pezizomycotina</taxon>
        <taxon>Eurotiomycetes</taxon>
        <taxon>Eurotiomycetidae</taxon>
        <taxon>Eurotiales</taxon>
        <taxon>Aspergillaceae</taxon>
        <taxon>Aspergillus</taxon>
        <taxon>Aspergillus subgen. Circumdati</taxon>
    </lineage>
</organism>
<dbReference type="InterPro" id="IPR036291">
    <property type="entry name" value="NAD(P)-bd_dom_sf"/>
</dbReference>
<evidence type="ECO:0000313" key="4">
    <source>
        <dbReference type="Proteomes" id="UP000247810"/>
    </source>
</evidence>
<dbReference type="InterPro" id="IPR002347">
    <property type="entry name" value="SDR_fam"/>
</dbReference>
<evidence type="ECO:0000256" key="2">
    <source>
        <dbReference type="ARBA" id="ARBA00022857"/>
    </source>
</evidence>
<evidence type="ECO:0000313" key="3">
    <source>
        <dbReference type="EMBL" id="PYH96731.1"/>
    </source>
</evidence>
<evidence type="ECO:0000256" key="1">
    <source>
        <dbReference type="ARBA" id="ARBA00006484"/>
    </source>
</evidence>
<accession>A0A319DH54</accession>
<dbReference type="AlphaFoldDB" id="A0A319DH54"/>
<dbReference type="VEuPathDB" id="FungiDB:BO71DRAFT_481839"/>
<dbReference type="GO" id="GO:0016616">
    <property type="term" value="F:oxidoreductase activity, acting on the CH-OH group of donors, NAD or NADP as acceptor"/>
    <property type="evidence" value="ECO:0007669"/>
    <property type="project" value="TreeGrafter"/>
</dbReference>
<name>A0A319DH54_9EURO</name>
<reference evidence="3 4" key="1">
    <citation type="submission" date="2018-02" db="EMBL/GenBank/DDBJ databases">
        <title>The genomes of Aspergillus section Nigri reveals drivers in fungal speciation.</title>
        <authorList>
            <consortium name="DOE Joint Genome Institute"/>
            <person name="Vesth T.C."/>
            <person name="Nybo J."/>
            <person name="Theobald S."/>
            <person name="Brandl J."/>
            <person name="Frisvad J.C."/>
            <person name="Nielsen K.F."/>
            <person name="Lyhne E.K."/>
            <person name="Kogle M.E."/>
            <person name="Kuo A."/>
            <person name="Riley R."/>
            <person name="Clum A."/>
            <person name="Nolan M."/>
            <person name="Lipzen A."/>
            <person name="Salamov A."/>
            <person name="Henrissat B."/>
            <person name="Wiebenga A."/>
            <person name="De vries R.P."/>
            <person name="Grigoriev I.V."/>
            <person name="Mortensen U.H."/>
            <person name="Andersen M.R."/>
            <person name="Baker S.E."/>
        </authorList>
    </citation>
    <scope>NUCLEOTIDE SEQUENCE [LARGE SCALE GENOMIC DNA]</scope>
    <source>
        <strain evidence="3 4">CBS 707.79</strain>
    </source>
</reference>
<dbReference type="PRINTS" id="PR00081">
    <property type="entry name" value="GDHRDH"/>
</dbReference>
<comment type="similarity">
    <text evidence="1">Belongs to the short-chain dehydrogenases/reductases (SDR) family.</text>
</comment>
<protein>
    <submittedName>
        <fullName evidence="3">Oxidoreductase UcpA</fullName>
    </submittedName>
</protein>
<dbReference type="OrthoDB" id="5840532at2759"/>